<comment type="subcellular location">
    <subcellularLocation>
        <location evidence="1">Cell membrane</location>
        <topology evidence="1">Multi-pass membrane protein</topology>
    </subcellularLocation>
</comment>
<keyword evidence="3" id="KW-1003">Cell membrane</keyword>
<evidence type="ECO:0000313" key="8">
    <source>
        <dbReference type="Proteomes" id="UP000824062"/>
    </source>
</evidence>
<proteinExistence type="inferred from homology"/>
<dbReference type="EMBL" id="DXBM01000019">
    <property type="protein sequence ID" value="HIZ45752.1"/>
    <property type="molecule type" value="Genomic_DNA"/>
</dbReference>
<accession>A0A9D2EYH4</accession>
<reference evidence="7" key="2">
    <citation type="submission" date="2021-04" db="EMBL/GenBank/DDBJ databases">
        <authorList>
            <person name="Gilroy R."/>
        </authorList>
    </citation>
    <scope>NUCLEOTIDE SEQUENCE</scope>
    <source>
        <strain evidence="7">ChiHjej12B11-14209</strain>
    </source>
</reference>
<gene>
    <name evidence="7" type="ORF">IAA19_01870</name>
</gene>
<dbReference type="GO" id="GO:0005886">
    <property type="term" value="C:plasma membrane"/>
    <property type="evidence" value="ECO:0007669"/>
    <property type="project" value="UniProtKB-SubCell"/>
</dbReference>
<evidence type="ECO:0000256" key="5">
    <source>
        <dbReference type="ARBA" id="ARBA00022989"/>
    </source>
</evidence>
<evidence type="ECO:0000256" key="3">
    <source>
        <dbReference type="ARBA" id="ARBA00022475"/>
    </source>
</evidence>
<organism evidence="7 8">
    <name type="scientific">Candidatus Olsenella pullistercoris</name>
    <dbReference type="NCBI Taxonomy" id="2838712"/>
    <lineage>
        <taxon>Bacteria</taxon>
        <taxon>Bacillati</taxon>
        <taxon>Actinomycetota</taxon>
        <taxon>Coriobacteriia</taxon>
        <taxon>Coriobacteriales</taxon>
        <taxon>Atopobiaceae</taxon>
        <taxon>Olsenella</taxon>
    </lineage>
</organism>
<dbReference type="SUPFAM" id="SSF52540">
    <property type="entry name" value="P-loop containing nucleoside triphosphate hydrolases"/>
    <property type="match status" value="1"/>
</dbReference>
<keyword evidence="6" id="KW-0472">Membrane</keyword>
<keyword evidence="4" id="KW-0812">Transmembrane</keyword>
<dbReference type="PANTHER" id="PTHR37937:SF1">
    <property type="entry name" value="CONJUGATIVE TRANSFER: DNA TRANSPORT"/>
    <property type="match status" value="1"/>
</dbReference>
<keyword evidence="5" id="KW-1133">Transmembrane helix</keyword>
<dbReference type="Proteomes" id="UP000824062">
    <property type="component" value="Unassembled WGS sequence"/>
</dbReference>
<dbReference type="AlphaFoldDB" id="A0A9D2EYH4"/>
<protein>
    <submittedName>
        <fullName evidence="7">Type IV secretory system conjugative DNA transfer family protein</fullName>
    </submittedName>
</protein>
<dbReference type="Gene3D" id="3.40.50.300">
    <property type="entry name" value="P-loop containing nucleotide triphosphate hydrolases"/>
    <property type="match status" value="1"/>
</dbReference>
<reference evidence="7" key="1">
    <citation type="journal article" date="2021" name="PeerJ">
        <title>Extensive microbial diversity within the chicken gut microbiome revealed by metagenomics and culture.</title>
        <authorList>
            <person name="Gilroy R."/>
            <person name="Ravi A."/>
            <person name="Getino M."/>
            <person name="Pursley I."/>
            <person name="Horton D.L."/>
            <person name="Alikhan N.F."/>
            <person name="Baker D."/>
            <person name="Gharbi K."/>
            <person name="Hall N."/>
            <person name="Watson M."/>
            <person name="Adriaenssens E.M."/>
            <person name="Foster-Nyarko E."/>
            <person name="Jarju S."/>
            <person name="Secka A."/>
            <person name="Antonio M."/>
            <person name="Oren A."/>
            <person name="Chaudhuri R.R."/>
            <person name="La Ragione R."/>
            <person name="Hildebrand F."/>
            <person name="Pallen M.J."/>
        </authorList>
    </citation>
    <scope>NUCLEOTIDE SEQUENCE</scope>
    <source>
        <strain evidence="7">ChiHjej12B11-14209</strain>
    </source>
</reference>
<dbReference type="InterPro" id="IPR003688">
    <property type="entry name" value="TraG/VirD4"/>
</dbReference>
<dbReference type="InterPro" id="IPR027417">
    <property type="entry name" value="P-loop_NTPase"/>
</dbReference>
<dbReference type="InterPro" id="IPR051539">
    <property type="entry name" value="T4SS-coupling_protein"/>
</dbReference>
<evidence type="ECO:0000313" key="7">
    <source>
        <dbReference type="EMBL" id="HIZ45752.1"/>
    </source>
</evidence>
<sequence>MTALDSALHAAVPAPAPATILAEGRELSCDTRATGLNNNLLVLGPSGSGKTRHVLKPNLLQMGSSFLVLDTKGQLHREVGPVLARHGYDVQCVNFADLASGGAGAGAGDAVGYNPLAHVRRDPVTGRPNQQDVLSVSKALCPVEDTVQPFWDMAAANYLSCCVAYVLEELPSEERNLRSVVRLVEELQTGRTERLMRELEESDPESYALAIWRRTRVTQGAERMNASILGILAEKVMCLSFDSAYALYEAPRQVDFARMGHERVALFATVSDVDHSLDPLTSLFVTQAIWGLMREADRCPEGRLPMPVRLMLDDFSNLNVPDFADVISVLRSREIWCALLLQTVSQLEHRYGDAAAQTIVGNCDEQLVLAFQDVVTAAAYADRANRLPSSLLATPPDRAWLFVRGRAGEEVRRFELSDHPLYEEMMREDSQAQVQ</sequence>
<name>A0A9D2EYH4_9ACTN</name>
<evidence type="ECO:0000256" key="4">
    <source>
        <dbReference type="ARBA" id="ARBA00022692"/>
    </source>
</evidence>
<dbReference type="Pfam" id="PF02534">
    <property type="entry name" value="T4SS-DNA_transf"/>
    <property type="match status" value="1"/>
</dbReference>
<evidence type="ECO:0000256" key="2">
    <source>
        <dbReference type="ARBA" id="ARBA00008806"/>
    </source>
</evidence>
<dbReference type="PANTHER" id="PTHR37937">
    <property type="entry name" value="CONJUGATIVE TRANSFER: DNA TRANSPORT"/>
    <property type="match status" value="1"/>
</dbReference>
<dbReference type="CDD" id="cd01127">
    <property type="entry name" value="TrwB_TraG_TraD_VirD4"/>
    <property type="match status" value="1"/>
</dbReference>
<comment type="caution">
    <text evidence="7">The sequence shown here is derived from an EMBL/GenBank/DDBJ whole genome shotgun (WGS) entry which is preliminary data.</text>
</comment>
<comment type="similarity">
    <text evidence="2">Belongs to the VirD4/TraG family.</text>
</comment>
<evidence type="ECO:0000256" key="6">
    <source>
        <dbReference type="ARBA" id="ARBA00023136"/>
    </source>
</evidence>
<evidence type="ECO:0000256" key="1">
    <source>
        <dbReference type="ARBA" id="ARBA00004651"/>
    </source>
</evidence>